<dbReference type="Pfam" id="PF00929">
    <property type="entry name" value="RNase_T"/>
    <property type="match status" value="1"/>
</dbReference>
<dbReference type="InterPro" id="IPR012337">
    <property type="entry name" value="RNaseH-like_sf"/>
</dbReference>
<feature type="compositionally biased region" description="Basic and acidic residues" evidence="8">
    <location>
        <begin position="84"/>
        <end position="106"/>
    </location>
</feature>
<keyword evidence="5" id="KW-0378">Hydrolase</keyword>
<dbReference type="PANTHER" id="PTHR12801">
    <property type="entry name" value="RNA EXONUCLEASE REXO1 / RECO3 FAMILY MEMBER-RELATED"/>
    <property type="match status" value="1"/>
</dbReference>
<name>A0A8R1TVU0_ONCVO</name>
<dbReference type="OMA" id="WENDVRR"/>
<evidence type="ECO:0000256" key="2">
    <source>
        <dbReference type="ARBA" id="ARBA00010489"/>
    </source>
</evidence>
<evidence type="ECO:0000256" key="3">
    <source>
        <dbReference type="ARBA" id="ARBA00016937"/>
    </source>
</evidence>
<dbReference type="GO" id="GO:0008408">
    <property type="term" value="F:3'-5' exonuclease activity"/>
    <property type="evidence" value="ECO:0007669"/>
    <property type="project" value="InterPro"/>
</dbReference>
<sequence>MNFISPNFFPETYEYKFLKTLSKYNFLLYLKMTALSTNWKQLREKLEQEKAKALDEANNKPCNGSVIWKHKRMARLARKKAKRQRLDGERGDVGSRNLTLDDRESQKEENELTNVLGLDCEYVGVGMDGGDNMLARISIVNMQGRCVYDKYVKPRENITDYRTEVSGIRPINLVNGEPFQKVQAEVHKLLSGRIVVGHSLKNDFKVLNLSHTRKMTRDTARYLPFRKFLNVSRTPSLKLLAKQLLGIDIQNGEHDSIIDARVAMRLYVLNRKQWENDVRRFGNR</sequence>
<organism evidence="10 11">
    <name type="scientific">Onchocerca volvulus</name>
    <dbReference type="NCBI Taxonomy" id="6282"/>
    <lineage>
        <taxon>Eukaryota</taxon>
        <taxon>Metazoa</taxon>
        <taxon>Ecdysozoa</taxon>
        <taxon>Nematoda</taxon>
        <taxon>Chromadorea</taxon>
        <taxon>Rhabditida</taxon>
        <taxon>Spirurina</taxon>
        <taxon>Spiruromorpha</taxon>
        <taxon>Filarioidea</taxon>
        <taxon>Onchocercidae</taxon>
        <taxon>Onchocerca</taxon>
    </lineage>
</organism>
<dbReference type="GO" id="GO:0003676">
    <property type="term" value="F:nucleic acid binding"/>
    <property type="evidence" value="ECO:0007669"/>
    <property type="project" value="InterPro"/>
</dbReference>
<dbReference type="CDD" id="cd06144">
    <property type="entry name" value="REX4_like"/>
    <property type="match status" value="1"/>
</dbReference>
<keyword evidence="4" id="KW-0540">Nuclease</keyword>
<dbReference type="Proteomes" id="UP000024404">
    <property type="component" value="Unassembled WGS sequence"/>
</dbReference>
<dbReference type="InterPro" id="IPR037431">
    <property type="entry name" value="REX4_DEDDh_dom"/>
</dbReference>
<comment type="subcellular location">
    <subcellularLocation>
        <location evidence="1">Nucleus</location>
    </subcellularLocation>
</comment>
<dbReference type="EMBL" id="CMVM020000161">
    <property type="status" value="NOT_ANNOTATED_CDS"/>
    <property type="molecule type" value="Genomic_DNA"/>
</dbReference>
<keyword evidence="11" id="KW-1185">Reference proteome</keyword>
<protein>
    <recommendedName>
        <fullName evidence="3">RNA exonuclease 4</fullName>
    </recommendedName>
</protein>
<dbReference type="GO" id="GO:0005634">
    <property type="term" value="C:nucleus"/>
    <property type="evidence" value="ECO:0007669"/>
    <property type="project" value="UniProtKB-SubCell"/>
</dbReference>
<proteinExistence type="inferred from homology"/>
<evidence type="ECO:0000256" key="8">
    <source>
        <dbReference type="SAM" id="MobiDB-lite"/>
    </source>
</evidence>
<accession>A0A8R1TVU0</accession>
<dbReference type="Gene3D" id="3.30.420.10">
    <property type="entry name" value="Ribonuclease H-like superfamily/Ribonuclease H"/>
    <property type="match status" value="1"/>
</dbReference>
<dbReference type="SUPFAM" id="SSF53098">
    <property type="entry name" value="Ribonuclease H-like"/>
    <property type="match status" value="1"/>
</dbReference>
<evidence type="ECO:0000256" key="4">
    <source>
        <dbReference type="ARBA" id="ARBA00022722"/>
    </source>
</evidence>
<keyword evidence="6" id="KW-0269">Exonuclease</keyword>
<evidence type="ECO:0000313" key="10">
    <source>
        <dbReference type="EnsemblMetazoa" id="OVOC5602.1"/>
    </source>
</evidence>
<dbReference type="InterPro" id="IPR047021">
    <property type="entry name" value="REXO1/3/4-like"/>
</dbReference>
<reference evidence="11" key="1">
    <citation type="submission" date="2013-10" db="EMBL/GenBank/DDBJ databases">
        <title>Genome sequencing of Onchocerca volvulus.</title>
        <authorList>
            <person name="Cotton J."/>
            <person name="Tsai J."/>
            <person name="Stanley E."/>
            <person name="Tracey A."/>
            <person name="Holroyd N."/>
            <person name="Lustigman S."/>
            <person name="Berriman M."/>
        </authorList>
    </citation>
    <scope>NUCLEOTIDE SEQUENCE</scope>
</reference>
<feature type="region of interest" description="Disordered" evidence="8">
    <location>
        <begin position="80"/>
        <end position="106"/>
    </location>
</feature>
<reference evidence="10" key="2">
    <citation type="submission" date="2022-06" db="UniProtKB">
        <authorList>
            <consortium name="EnsemblMetazoa"/>
        </authorList>
    </citation>
    <scope>IDENTIFICATION</scope>
</reference>
<feature type="domain" description="Exonuclease" evidence="9">
    <location>
        <begin position="114"/>
        <end position="276"/>
    </location>
</feature>
<evidence type="ECO:0000313" key="11">
    <source>
        <dbReference type="Proteomes" id="UP000024404"/>
    </source>
</evidence>
<dbReference type="InterPro" id="IPR036397">
    <property type="entry name" value="RNaseH_sf"/>
</dbReference>
<dbReference type="EnsemblMetazoa" id="OVOC5602.1">
    <property type="protein sequence ID" value="OVOC5602.1"/>
    <property type="gene ID" value="WBGene00242411"/>
</dbReference>
<dbReference type="PANTHER" id="PTHR12801:SF158">
    <property type="entry name" value="RNA EXONUCLEASE 4"/>
    <property type="match status" value="1"/>
</dbReference>
<dbReference type="InterPro" id="IPR013520">
    <property type="entry name" value="Ribonucl_H"/>
</dbReference>
<evidence type="ECO:0000256" key="6">
    <source>
        <dbReference type="ARBA" id="ARBA00022839"/>
    </source>
</evidence>
<keyword evidence="7" id="KW-0539">Nucleus</keyword>
<dbReference type="GO" id="GO:0006364">
    <property type="term" value="P:rRNA processing"/>
    <property type="evidence" value="ECO:0007669"/>
    <property type="project" value="InterPro"/>
</dbReference>
<dbReference type="AlphaFoldDB" id="A0A8R1TVU0"/>
<evidence type="ECO:0000259" key="9">
    <source>
        <dbReference type="SMART" id="SM00479"/>
    </source>
</evidence>
<dbReference type="SMART" id="SM00479">
    <property type="entry name" value="EXOIII"/>
    <property type="match status" value="1"/>
</dbReference>
<evidence type="ECO:0000256" key="5">
    <source>
        <dbReference type="ARBA" id="ARBA00022801"/>
    </source>
</evidence>
<comment type="similarity">
    <text evidence="2">Belongs to the REXO4 family.</text>
</comment>
<evidence type="ECO:0000256" key="1">
    <source>
        <dbReference type="ARBA" id="ARBA00004123"/>
    </source>
</evidence>
<evidence type="ECO:0000256" key="7">
    <source>
        <dbReference type="ARBA" id="ARBA00023242"/>
    </source>
</evidence>